<dbReference type="Pfam" id="PF02791">
    <property type="entry name" value="DDT"/>
    <property type="match status" value="1"/>
</dbReference>
<keyword evidence="11" id="KW-1185">Reference proteome</keyword>
<feature type="compositionally biased region" description="Basic and acidic residues" evidence="7">
    <location>
        <begin position="1754"/>
        <end position="1764"/>
    </location>
</feature>
<feature type="compositionally biased region" description="Acidic residues" evidence="7">
    <location>
        <begin position="857"/>
        <end position="874"/>
    </location>
</feature>
<feature type="domain" description="DDT" evidence="9">
    <location>
        <begin position="572"/>
        <end position="631"/>
    </location>
</feature>
<dbReference type="SUPFAM" id="SSF46689">
    <property type="entry name" value="Homeodomain-like"/>
    <property type="match status" value="1"/>
</dbReference>
<feature type="compositionally biased region" description="Acidic residues" evidence="7">
    <location>
        <begin position="1725"/>
        <end position="1743"/>
    </location>
</feature>
<dbReference type="Proteomes" id="UP000818029">
    <property type="component" value="Chromosome A12"/>
</dbReference>
<reference evidence="11" key="1">
    <citation type="journal article" date="2020" name="Nat. Genet.">
        <title>Genomic diversifications of five Gossypium allopolyploid species and their impact on cotton improvement.</title>
        <authorList>
            <person name="Chen Z.J."/>
            <person name="Sreedasyam A."/>
            <person name="Ando A."/>
            <person name="Song Q."/>
            <person name="De Santiago L.M."/>
            <person name="Hulse-Kemp A.M."/>
            <person name="Ding M."/>
            <person name="Ye W."/>
            <person name="Kirkbride R.C."/>
            <person name="Jenkins J."/>
            <person name="Plott C."/>
            <person name="Lovell J."/>
            <person name="Lin Y.M."/>
            <person name="Vaughn R."/>
            <person name="Liu B."/>
            <person name="Simpson S."/>
            <person name="Scheffler B.E."/>
            <person name="Wen L."/>
            <person name="Saski C.A."/>
            <person name="Grover C.E."/>
            <person name="Hu G."/>
            <person name="Conover J.L."/>
            <person name="Carlson J.W."/>
            <person name="Shu S."/>
            <person name="Boston L.B."/>
            <person name="Williams M."/>
            <person name="Peterson D.G."/>
            <person name="McGee K."/>
            <person name="Jones D.C."/>
            <person name="Wendel J.F."/>
            <person name="Stelly D.M."/>
            <person name="Grimwood J."/>
            <person name="Schmutz J."/>
        </authorList>
    </citation>
    <scope>NUCLEOTIDE SEQUENCE [LARGE SCALE GENOMIC DNA]</scope>
    <source>
        <strain evidence="11">cv. TM-1</strain>
    </source>
</reference>
<evidence type="ECO:0000259" key="8">
    <source>
        <dbReference type="PROSITE" id="PS50071"/>
    </source>
</evidence>
<dbReference type="RefSeq" id="XP_040938926.1">
    <property type="nucleotide sequence ID" value="XM_041082992.1"/>
</dbReference>
<dbReference type="Pfam" id="PF15612">
    <property type="entry name" value="WHIM1"/>
    <property type="match status" value="1"/>
</dbReference>
<evidence type="ECO:0000313" key="12">
    <source>
        <dbReference type="RefSeq" id="XP_040938926.1"/>
    </source>
</evidence>
<dbReference type="Pfam" id="PF00046">
    <property type="entry name" value="Homeodomain"/>
    <property type="match status" value="1"/>
</dbReference>
<comment type="subcellular location">
    <subcellularLocation>
        <location evidence="1 4 5">Nucleus</location>
    </subcellularLocation>
</comment>
<evidence type="ECO:0000259" key="9">
    <source>
        <dbReference type="PROSITE" id="PS50827"/>
    </source>
</evidence>
<dbReference type="PROSITE" id="PS51913">
    <property type="entry name" value="HTH_HARE"/>
    <property type="match status" value="1"/>
</dbReference>
<evidence type="ECO:0000313" key="11">
    <source>
        <dbReference type="Proteomes" id="UP000818029"/>
    </source>
</evidence>
<feature type="domain" description="Homeobox" evidence="8">
    <location>
        <begin position="31"/>
        <end position="91"/>
    </location>
</feature>
<accession>A0ABM2Z8A4</accession>
<dbReference type="CDD" id="cd00086">
    <property type="entry name" value="homeodomain"/>
    <property type="match status" value="1"/>
</dbReference>
<dbReference type="Gene3D" id="1.10.10.60">
    <property type="entry name" value="Homeodomain-like"/>
    <property type="match status" value="1"/>
</dbReference>
<dbReference type="SMART" id="SM00389">
    <property type="entry name" value="HOX"/>
    <property type="match status" value="1"/>
</dbReference>
<feature type="domain" description="HTH HARE-type" evidence="10">
    <location>
        <begin position="753"/>
        <end position="822"/>
    </location>
</feature>
<feature type="compositionally biased region" description="Basic and acidic residues" evidence="7">
    <location>
        <begin position="881"/>
        <end position="905"/>
    </location>
</feature>
<name>A0ABM2Z8A4_GOSHI</name>
<feature type="compositionally biased region" description="Polar residues" evidence="7">
    <location>
        <begin position="937"/>
        <end position="951"/>
    </location>
</feature>
<dbReference type="Pfam" id="PF15613">
    <property type="entry name" value="WSD"/>
    <property type="match status" value="1"/>
</dbReference>
<dbReference type="InterPro" id="IPR018501">
    <property type="entry name" value="DDT_dom"/>
</dbReference>
<evidence type="ECO:0000256" key="5">
    <source>
        <dbReference type="RuleBase" id="RU000682"/>
    </source>
</evidence>
<evidence type="ECO:0000256" key="6">
    <source>
        <dbReference type="SAM" id="Coils"/>
    </source>
</evidence>
<evidence type="ECO:0000256" key="2">
    <source>
        <dbReference type="ARBA" id="ARBA00023163"/>
    </source>
</evidence>
<feature type="compositionally biased region" description="Basic and acidic residues" evidence="7">
    <location>
        <begin position="1654"/>
        <end position="1664"/>
    </location>
</feature>
<reference evidence="12" key="2">
    <citation type="submission" date="2025-08" db="UniProtKB">
        <authorList>
            <consortium name="RefSeq"/>
        </authorList>
    </citation>
    <scope>IDENTIFICATION</scope>
</reference>
<dbReference type="InterPro" id="IPR007759">
    <property type="entry name" value="Asxl_HARE-HTH"/>
</dbReference>
<feature type="compositionally biased region" description="Basic and acidic residues" evidence="7">
    <location>
        <begin position="22"/>
        <end position="34"/>
    </location>
</feature>
<dbReference type="PROSITE" id="PS50827">
    <property type="entry name" value="DDT"/>
    <property type="match status" value="1"/>
</dbReference>
<keyword evidence="2" id="KW-0804">Transcription</keyword>
<feature type="region of interest" description="Disordered" evidence="7">
    <location>
        <begin position="1687"/>
        <end position="1781"/>
    </location>
</feature>
<evidence type="ECO:0000256" key="4">
    <source>
        <dbReference type="PROSITE-ProRule" id="PRU00108"/>
    </source>
</evidence>
<feature type="region of interest" description="Disordered" evidence="7">
    <location>
        <begin position="924"/>
        <end position="962"/>
    </location>
</feature>
<evidence type="ECO:0000259" key="10">
    <source>
        <dbReference type="PROSITE" id="PS51913"/>
    </source>
</evidence>
<feature type="compositionally biased region" description="Basic residues" evidence="7">
    <location>
        <begin position="1627"/>
        <end position="1646"/>
    </location>
</feature>
<sequence>MGSIGMTERTGGISGGDGGSSEGEKKKPQEGETKVKRKMKTASQLEVLEKTYATEMYPSEATRAELSVQLGLSDRQLQMWFCHRRLKDRKAAPLKRQRKYSTSSAHLVGVAGEEMGGSEAGNEHGSGGSSLLGHGLDLKRVVPRAGMTIPRYYEMTHSMAELELRAIKFAELQLGEPIRDDGPMFGMEFDPLPPGAFGAPIGASTAVQQKQPGGPFETKIYDRRDTKTVKGSVRAVCEYQFLLEQPTVRTETYGRFPLSFNYGLPTDGRFPLSFNYGLPTDGPNARVSSLSAGCSSLLGNEQVQPGYGFPGQIPNLNLLPQQSRPGHLLPTASGEYDYVSRINSSTNTALDANIGSHPISALGSPFVSSDRRVCLDDDVLRKERKRKGEEDRITREIEAHEKRIRRELEKQDMLKRKREEQIRKEMRRHEHEKRKEEERLLREKHREEERYQREQRRELERREKFLMKESIRAERLRIKEELRKEKEAARLRATNERAIARKLAKESMEPVEDEYLELMEIATSSKGLSSTLPLGFEALQNLDIFRDKLCEFPPKTVQLKRPFSIQPWNGSEENVGNLLMVWRFLITFADVLGLWPFTLDELVQAFHDYDPRLLGEIHVALLRSIIKDIEDVARTPSTGAGASQNSAANPGGGHPQIVEGAYAWGFDIRSWQRHLNVLTWPEILRQFALSAGFGPQLKKRNIQQAYLCDGNEGNNGEDIITNFRNGAAANAIAIMQERGFSNPRRSRHRLTPGTVKFAAFHILSLEGSKGLTVLEVAEKIQKSGLRDLTTNKAQEASIAAAFSRDTKLFDRTAPSTYCVRSPYRKDPADAEAILSTAREGIRVFKSEILGVDAEVAERDEDSESDIPEDPVADDLGAEINAKKEIHNSEERSSSVRETISGKEESAIMETPQVEVGNACKGLSSPHSGGFDKVKQIDASTEQSADAASSGQEDMEIDESSPGELWVQGLMEGDYSDLSVEERLNALVALISIAIEGNFIRIVLKERLEAANALKKQIWTEAQLDKRRIKEDFVLRTYYSYMGNPVKNRLVMSSAECRESPQIIGDKKDHDSSVYHVVQQECLNNPQNDQNCLNNMATEGNLPVQDFSFAPDNLQYQQPGYALDRSRSLLKSYIGHKAEEMYAYRSLPLGQDRRRNRYWQFTTTSCNDPGCGRIFIELLDGHWRLIDTEEGFDALLSFLDVRGIRESLLHAMLLKIEMSFKEAVARNKLHVNERQKGDTAKEKANEMASGLDWSVYSESPSSILCGSDSDMSETSSFSIELGRDENEKNNALKRYQDFEKWMWKECFSSLTFSVMKDGERMCKELLGVCDSCFNVYFVKDNHCPSCHTTYIASESAFSEHVAQCAQKMQMGAELALDGSVFSPLRIRLIKLQLALLEVCAFSFGPLLRFERKVSIPFEALQSTWTEDYRNSWGMKLDSSTTAEELLQILTLLESSIRRDYLSAKFETTSEVLSSSNLSEHQVDYSSNLEAVPVLPWIPKTTAAVALRLMEFNAAISYTLTQGAETKRDRGAEEFMELPPSKYTFVKNHQDDETMQTPNQVKYLQKASWDNVGIGFSGSGRGEVRRRGFGVICGGRYQRRPANSRSGSRERITTAKSGRLRPVVEWKSRSHRQGGRNHGRLNSRRPKVANRMVESAGERESQKEIMGKSSRSCGMNAWNGDEVALLETGTAGNGRSSESSGYKDEIRDECDYEEVDEYGGGFNGKDDDGEGSDYDIDRGEEDEIEERNLNGGYIKENSDEGVRDAADDLPYGYSTEGCSGFSE</sequence>
<dbReference type="GO" id="GO:0003677">
    <property type="term" value="F:DNA binding"/>
    <property type="evidence" value="ECO:0007669"/>
    <property type="project" value="UniProtKB-KW"/>
</dbReference>
<feature type="region of interest" description="Disordered" evidence="7">
    <location>
        <begin position="1598"/>
        <end position="1671"/>
    </location>
</feature>
<evidence type="ECO:0000256" key="7">
    <source>
        <dbReference type="SAM" id="MobiDB-lite"/>
    </source>
</evidence>
<feature type="DNA-binding region" description="Homeobox" evidence="4">
    <location>
        <begin position="33"/>
        <end position="92"/>
    </location>
</feature>
<dbReference type="PANTHER" id="PTHR36968">
    <property type="entry name" value="HOMEOBOX-DDT DOMAIN PROTEIN RLT2"/>
    <property type="match status" value="1"/>
</dbReference>
<proteinExistence type="predicted"/>
<keyword evidence="3 4" id="KW-0539">Nucleus</keyword>
<feature type="region of interest" description="Disordered" evidence="7">
    <location>
        <begin position="1"/>
        <end position="40"/>
    </location>
</feature>
<dbReference type="PANTHER" id="PTHR36968:SF5">
    <property type="entry name" value="HOMEOBOX-DDT DOMAIN PROTEIN RLT2"/>
    <property type="match status" value="1"/>
</dbReference>
<keyword evidence="6" id="KW-0175">Coiled coil</keyword>
<keyword evidence="4 5" id="KW-0238">DNA-binding</keyword>
<organism evidence="11 12">
    <name type="scientific">Gossypium hirsutum</name>
    <name type="common">Upland cotton</name>
    <name type="synonym">Gossypium mexicanum</name>
    <dbReference type="NCBI Taxonomy" id="3635"/>
    <lineage>
        <taxon>Eukaryota</taxon>
        <taxon>Viridiplantae</taxon>
        <taxon>Streptophyta</taxon>
        <taxon>Embryophyta</taxon>
        <taxon>Tracheophyta</taxon>
        <taxon>Spermatophyta</taxon>
        <taxon>Magnoliopsida</taxon>
        <taxon>eudicotyledons</taxon>
        <taxon>Gunneridae</taxon>
        <taxon>Pentapetalae</taxon>
        <taxon>rosids</taxon>
        <taxon>malvids</taxon>
        <taxon>Malvales</taxon>
        <taxon>Malvaceae</taxon>
        <taxon>Malvoideae</taxon>
        <taxon>Gossypium</taxon>
    </lineage>
</organism>
<feature type="region of interest" description="Disordered" evidence="7">
    <location>
        <begin position="881"/>
        <end position="909"/>
    </location>
</feature>
<dbReference type="GeneID" id="107934716"/>
<keyword evidence="4 5" id="KW-0371">Homeobox</keyword>
<evidence type="ECO:0000256" key="3">
    <source>
        <dbReference type="ARBA" id="ARBA00023242"/>
    </source>
</evidence>
<feature type="coiled-coil region" evidence="6">
    <location>
        <begin position="390"/>
        <end position="499"/>
    </location>
</feature>
<feature type="region of interest" description="Disordered" evidence="7">
    <location>
        <begin position="855"/>
        <end position="874"/>
    </location>
</feature>
<gene>
    <name evidence="12" type="primary">LOC107934716</name>
</gene>
<dbReference type="InterPro" id="IPR044977">
    <property type="entry name" value="RLT1-3"/>
</dbReference>
<dbReference type="InterPro" id="IPR001356">
    <property type="entry name" value="HD"/>
</dbReference>
<dbReference type="PROSITE" id="PS50071">
    <property type="entry name" value="HOMEOBOX_2"/>
    <property type="match status" value="1"/>
</dbReference>
<dbReference type="InterPro" id="IPR028941">
    <property type="entry name" value="WHIM2_dom"/>
</dbReference>
<dbReference type="SMART" id="SM00571">
    <property type="entry name" value="DDT"/>
    <property type="match status" value="1"/>
</dbReference>
<dbReference type="InterPro" id="IPR009057">
    <property type="entry name" value="Homeodomain-like_sf"/>
</dbReference>
<feature type="compositionally biased region" description="Acidic residues" evidence="7">
    <location>
        <begin position="1705"/>
        <end position="1715"/>
    </location>
</feature>
<protein>
    <submittedName>
        <fullName evidence="12">Homeobox-DDT domain protein RLT2 isoform X1</fullName>
    </submittedName>
</protein>
<dbReference type="Pfam" id="PF05066">
    <property type="entry name" value="HARE-HTH"/>
    <property type="match status" value="1"/>
</dbReference>
<dbReference type="InterPro" id="IPR028942">
    <property type="entry name" value="WHIM1_dom"/>
</dbReference>
<evidence type="ECO:0000256" key="1">
    <source>
        <dbReference type="ARBA" id="ARBA00004123"/>
    </source>
</evidence>
<feature type="compositionally biased region" description="Gly residues" evidence="7">
    <location>
        <begin position="12"/>
        <end position="21"/>
    </location>
</feature>